<dbReference type="EMBL" id="FMYT01000004">
    <property type="protein sequence ID" value="SDC29682.1"/>
    <property type="molecule type" value="Genomic_DNA"/>
</dbReference>
<name>A0A1G6KF04_9FIRM</name>
<evidence type="ECO:0000256" key="1">
    <source>
        <dbReference type="ARBA" id="ARBA00002486"/>
    </source>
</evidence>
<dbReference type="Pfam" id="PF13412">
    <property type="entry name" value="HTH_24"/>
    <property type="match status" value="1"/>
</dbReference>
<dbReference type="Proteomes" id="UP000324896">
    <property type="component" value="Unassembled WGS sequence"/>
</dbReference>
<dbReference type="CDD" id="cd00090">
    <property type="entry name" value="HTH_ARSR"/>
    <property type="match status" value="1"/>
</dbReference>
<dbReference type="SUPFAM" id="SSF46785">
    <property type="entry name" value="Winged helix' DNA-binding domain"/>
    <property type="match status" value="1"/>
</dbReference>
<dbReference type="InterPro" id="IPR011991">
    <property type="entry name" value="ArsR-like_HTH"/>
</dbReference>
<reference evidence="4 5" key="1">
    <citation type="submission" date="2016-10" db="EMBL/GenBank/DDBJ databases">
        <authorList>
            <person name="Varghese N."/>
            <person name="Submissions S."/>
        </authorList>
    </citation>
    <scope>NUCLEOTIDE SEQUENCE [LARGE SCALE GENOMIC DNA]</scope>
    <source>
        <strain evidence="4 5">WG10</strain>
    </source>
</reference>
<dbReference type="InterPro" id="IPR036388">
    <property type="entry name" value="WH-like_DNA-bd_sf"/>
</dbReference>
<organism evidence="4 5">
    <name type="scientific">Halanaerobium congolense</name>
    <dbReference type="NCBI Taxonomy" id="54121"/>
    <lineage>
        <taxon>Bacteria</taxon>
        <taxon>Bacillati</taxon>
        <taxon>Bacillota</taxon>
        <taxon>Clostridia</taxon>
        <taxon>Halanaerobiales</taxon>
        <taxon>Halanaerobiaceae</taxon>
        <taxon>Halanaerobium</taxon>
    </lineage>
</organism>
<evidence type="ECO:0000256" key="2">
    <source>
        <dbReference type="ARBA" id="ARBA00006479"/>
    </source>
</evidence>
<sequence length="382" mass="43030">MEKGSFKNMKKQNQKNILTLIKNEEGISRAQIADKLDISRATVTNIVRELIKLKLVRESKMGKSRGGRRPMLLKLNSEGAYVIGIEWGIEAVKAVLLDFEAEIIAEDQIRTEEYTLDEYKNHTFSLIQKYKDQLKVSNKIIGIGLGIHGLVDPEAGKSIFTPHFDWGEVDIKSILAEKYDYPIFIDNDVRMMAAGEIWQDREDFIFINTGSGIGAALVFKAELHYGNNYAAGEFGHMKITNDGPMCRCGKKGCLEALSSKESIISRYQKLKELKSEINFDQIMENYQKGENEALIVINDALKYFGRAISDLVNILNPEAVIIGGLFAEYEEMLITPLYQIVKEESLAQAVKDLKIITAYYKEFAGAAGAAEKVLNNFFELKI</sequence>
<dbReference type="InterPro" id="IPR036390">
    <property type="entry name" value="WH_DNA-bd_sf"/>
</dbReference>
<keyword evidence="4" id="KW-0418">Kinase</keyword>
<protein>
    <submittedName>
        <fullName evidence="4">Sugar kinase of the NBD/HSP70 family, may contain an N-terminal HTH domain</fullName>
    </submittedName>
</protein>
<keyword evidence="3" id="KW-0119">Carbohydrate metabolism</keyword>
<comment type="function">
    <text evidence="1">Transcriptional repressor of xylose-utilizing enzymes.</text>
</comment>
<dbReference type="GO" id="GO:0042732">
    <property type="term" value="P:D-xylose metabolic process"/>
    <property type="evidence" value="ECO:0007669"/>
    <property type="project" value="UniProtKB-KW"/>
</dbReference>
<dbReference type="GO" id="GO:0016301">
    <property type="term" value="F:kinase activity"/>
    <property type="evidence" value="ECO:0007669"/>
    <property type="project" value="UniProtKB-KW"/>
</dbReference>
<keyword evidence="4" id="KW-0808">Transferase</keyword>
<evidence type="ECO:0000313" key="5">
    <source>
        <dbReference type="Proteomes" id="UP000324896"/>
    </source>
</evidence>
<dbReference type="SUPFAM" id="SSF53067">
    <property type="entry name" value="Actin-like ATPase domain"/>
    <property type="match status" value="1"/>
</dbReference>
<dbReference type="InterPro" id="IPR043129">
    <property type="entry name" value="ATPase_NBD"/>
</dbReference>
<keyword evidence="3" id="KW-0859">Xylose metabolism</keyword>
<dbReference type="PANTHER" id="PTHR18964">
    <property type="entry name" value="ROK (REPRESSOR, ORF, KINASE) FAMILY"/>
    <property type="match status" value="1"/>
</dbReference>
<evidence type="ECO:0000256" key="3">
    <source>
        <dbReference type="ARBA" id="ARBA00022629"/>
    </source>
</evidence>
<dbReference type="Gene3D" id="1.10.10.10">
    <property type="entry name" value="Winged helix-like DNA-binding domain superfamily/Winged helix DNA-binding domain"/>
    <property type="match status" value="1"/>
</dbReference>
<dbReference type="PANTHER" id="PTHR18964:SF149">
    <property type="entry name" value="BIFUNCTIONAL UDP-N-ACETYLGLUCOSAMINE 2-EPIMERASE_N-ACETYLMANNOSAMINE KINASE"/>
    <property type="match status" value="1"/>
</dbReference>
<evidence type="ECO:0000313" key="4">
    <source>
        <dbReference type="EMBL" id="SDC29682.1"/>
    </source>
</evidence>
<gene>
    <name evidence="4" type="ORF">SAMN04488597_104101</name>
</gene>
<dbReference type="RefSeq" id="WP_149796658.1">
    <property type="nucleotide sequence ID" value="NZ_FMYT01000004.1"/>
</dbReference>
<dbReference type="InterPro" id="IPR000600">
    <property type="entry name" value="ROK"/>
</dbReference>
<dbReference type="AlphaFoldDB" id="A0A1G6KF04"/>
<comment type="similarity">
    <text evidence="2">Belongs to the ROK (NagC/XylR) family.</text>
</comment>
<proteinExistence type="inferred from homology"/>
<dbReference type="Gene3D" id="3.30.420.40">
    <property type="match status" value="2"/>
</dbReference>
<dbReference type="Pfam" id="PF00480">
    <property type="entry name" value="ROK"/>
    <property type="match status" value="1"/>
</dbReference>
<accession>A0A1G6KF04</accession>